<dbReference type="PROSITE" id="PS51841">
    <property type="entry name" value="LTD"/>
    <property type="match status" value="1"/>
</dbReference>
<protein>
    <submittedName>
        <fullName evidence="3">Por secretion system C-terminal sorting domain-containing protein</fullName>
    </submittedName>
</protein>
<dbReference type="EMBL" id="FOLE01000011">
    <property type="protein sequence ID" value="SFC87264.1"/>
    <property type="molecule type" value="Genomic_DNA"/>
</dbReference>
<dbReference type="NCBIfam" id="TIGR04183">
    <property type="entry name" value="Por_Secre_tail"/>
    <property type="match status" value="1"/>
</dbReference>
<accession>A0A1I1MP57</accession>
<dbReference type="Pfam" id="PF00932">
    <property type="entry name" value="LTD"/>
    <property type="match status" value="1"/>
</dbReference>
<dbReference type="Pfam" id="PF18962">
    <property type="entry name" value="Por_Secre_tail"/>
    <property type="match status" value="1"/>
</dbReference>
<dbReference type="OrthoDB" id="900053at2"/>
<feature type="chain" id="PRO_5011446788" evidence="1">
    <location>
        <begin position="25"/>
        <end position="1027"/>
    </location>
</feature>
<sequence length="1027" mass="105445">MFSQKLRNIFFGLLALLASAQTQAQVVISQVYGGGGSGGATYQNDYVELHNSGATTATLTNWAVQYASATGTSWTVGSFSGSIPAGGYFLIKLGNAGTGAALPSPDFTSTSININATTGKVALTNSTTALSGSNPVGGATIIDFVGFGTANSYETAVAPAPSVTTAIFRAANGCTDSNNNSSDFSTATPSPRNSLSTAVLCGGSNSIGASSTPSNVTLANCTDVQNITVTGVTSTGTFTSGNTYTAQLSDASGSFATPLATASVSSTSNTVPDITISVPAGTLTGTGYKVRVVSSNPAVTGTASAAFTITQNGACNSNTTDYFRSRQTGTWATASNWESSADGISWITATLAPTSAANTITIQSGHNISITAATSFDQLSVEGTLTLNANANTITIANGAGTDLTVNSGGIVEVAGSNVDNITFTGTVIVNTGGIVRYTSGGGSNIAQKLAGTSTNTKVVYADGGIFDWNTASQFSSNGITYFSTSNTSDIPVFRVSQNAGNVGAGNATVINGLLEVASTGSITLANSAAKTFRNGINNAGTLTQATSSGALLITGTTAYLTGTGTINLATAGMNSTATTLTLGANKTINNNGVTSNFTVSSGTFEMGTYGLAGDANFTLGAGATLKTAHANGIGAVAMTGTNTFTAGASYEFNGTSLQTINNPTGISAANFTVNNSAGAKLSNSITVANSALLTAGSLDLNSYNLDLSTTGLLSENRASNYLVVDNTSGLSQSNKGGYVRASSRSTDGTLTEVAGLGISLTDAGTVSIDRYHYAPTGSINKVYEITGTPSNSTMKIEFATTELGSLSASSNLHLYRYDGLSMWEDKGGVWTDAAVDYVTLTGVTAFSPWTVGDQSLLPVTLSRFSALRKNTDLIQLTWATASETHNKGFGIEQSFDGNIFQHIGFVEGAGNSRQTKEYSYTLRNSQAAYYRLRQTDNDGKISYTATRWVSGTKEPVNIYPNPAKGLFTFQVGNADANTEAHITNTLGQIVWQGVSGQIEASHWPKGVYFLHFNHQGEARTEKIIIE</sequence>
<dbReference type="Proteomes" id="UP000199514">
    <property type="component" value="Unassembled WGS sequence"/>
</dbReference>
<dbReference type="InterPro" id="IPR001322">
    <property type="entry name" value="Lamin_tail_dom"/>
</dbReference>
<evidence type="ECO:0000256" key="1">
    <source>
        <dbReference type="SAM" id="SignalP"/>
    </source>
</evidence>
<evidence type="ECO:0000313" key="4">
    <source>
        <dbReference type="Proteomes" id="UP000199514"/>
    </source>
</evidence>
<feature type="signal peptide" evidence="1">
    <location>
        <begin position="1"/>
        <end position="24"/>
    </location>
</feature>
<dbReference type="AlphaFoldDB" id="A0A1I1MP57"/>
<dbReference type="InterPro" id="IPR026444">
    <property type="entry name" value="Secre_tail"/>
</dbReference>
<evidence type="ECO:0000313" key="3">
    <source>
        <dbReference type="EMBL" id="SFC87264.1"/>
    </source>
</evidence>
<dbReference type="STRING" id="927664.SAMN05421780_11133"/>
<reference evidence="3 4" key="1">
    <citation type="submission" date="2016-10" db="EMBL/GenBank/DDBJ databases">
        <authorList>
            <person name="de Groot N.N."/>
        </authorList>
    </citation>
    <scope>NUCLEOTIDE SEQUENCE [LARGE SCALE GENOMIC DNA]</scope>
    <source>
        <strain evidence="3 4">DSM 6793</strain>
    </source>
</reference>
<organism evidence="3 4">
    <name type="scientific">Flexibacter flexilis DSM 6793</name>
    <dbReference type="NCBI Taxonomy" id="927664"/>
    <lineage>
        <taxon>Bacteria</taxon>
        <taxon>Pseudomonadati</taxon>
        <taxon>Bacteroidota</taxon>
        <taxon>Cytophagia</taxon>
        <taxon>Cytophagales</taxon>
        <taxon>Flexibacteraceae</taxon>
        <taxon>Flexibacter</taxon>
    </lineage>
</organism>
<keyword evidence="4" id="KW-1185">Reference proteome</keyword>
<feature type="domain" description="LTD" evidence="2">
    <location>
        <begin position="18"/>
        <end position="149"/>
    </location>
</feature>
<gene>
    <name evidence="3" type="ORF">SAMN05421780_11133</name>
</gene>
<proteinExistence type="predicted"/>
<keyword evidence="1" id="KW-0732">Signal</keyword>
<evidence type="ECO:0000259" key="2">
    <source>
        <dbReference type="PROSITE" id="PS51841"/>
    </source>
</evidence>
<dbReference type="RefSeq" id="WP_091515564.1">
    <property type="nucleotide sequence ID" value="NZ_FOLE01000011.1"/>
</dbReference>
<name>A0A1I1MP57_9BACT</name>